<evidence type="ECO:0000313" key="3">
    <source>
        <dbReference type="Proteomes" id="UP000824219"/>
    </source>
</evidence>
<comment type="caution">
    <text evidence="2">The sequence shown here is derived from an EMBL/GenBank/DDBJ whole genome shotgun (WGS) entry which is preliminary data.</text>
</comment>
<evidence type="ECO:0000313" key="2">
    <source>
        <dbReference type="EMBL" id="KAG7319503.1"/>
    </source>
</evidence>
<organism evidence="2 3">
    <name type="scientific">Hemibagrus wyckioides</name>
    <dbReference type="NCBI Taxonomy" id="337641"/>
    <lineage>
        <taxon>Eukaryota</taxon>
        <taxon>Metazoa</taxon>
        <taxon>Chordata</taxon>
        <taxon>Craniata</taxon>
        <taxon>Vertebrata</taxon>
        <taxon>Euteleostomi</taxon>
        <taxon>Actinopterygii</taxon>
        <taxon>Neopterygii</taxon>
        <taxon>Teleostei</taxon>
        <taxon>Ostariophysi</taxon>
        <taxon>Siluriformes</taxon>
        <taxon>Bagridae</taxon>
        <taxon>Hemibagrus</taxon>
    </lineage>
</organism>
<dbReference type="Proteomes" id="UP000824219">
    <property type="component" value="Linkage Group LG20"/>
</dbReference>
<protein>
    <submittedName>
        <fullName evidence="2">Uncharacterized protein</fullName>
    </submittedName>
</protein>
<feature type="region of interest" description="Disordered" evidence="1">
    <location>
        <begin position="28"/>
        <end position="55"/>
    </location>
</feature>
<keyword evidence="3" id="KW-1185">Reference proteome</keyword>
<dbReference type="AlphaFoldDB" id="A0A9D3SHC2"/>
<name>A0A9D3SHC2_9TELE</name>
<accession>A0A9D3SHC2</accession>
<reference evidence="2 3" key="1">
    <citation type="submission" date="2021-06" db="EMBL/GenBank/DDBJ databases">
        <title>Chromosome-level genome assembly of the red-tail catfish (Hemibagrus wyckioides).</title>
        <authorList>
            <person name="Shao F."/>
        </authorList>
    </citation>
    <scope>NUCLEOTIDE SEQUENCE [LARGE SCALE GENOMIC DNA]</scope>
    <source>
        <strain evidence="2">EC202008001</strain>
        <tissue evidence="2">Blood</tissue>
    </source>
</reference>
<gene>
    <name evidence="2" type="ORF">KOW79_016646</name>
</gene>
<proteinExistence type="predicted"/>
<dbReference type="EMBL" id="JAHKSW010000020">
    <property type="protein sequence ID" value="KAG7319503.1"/>
    <property type="molecule type" value="Genomic_DNA"/>
</dbReference>
<dbReference type="OrthoDB" id="10455807at2759"/>
<evidence type="ECO:0000256" key="1">
    <source>
        <dbReference type="SAM" id="MobiDB-lite"/>
    </source>
</evidence>
<sequence>MGEHTSQEGGRTIAGDLSILGLVSKQRERIGTGKGASKWPEATDAQQKSDDGSSPAVARVIGRLGLTPSSPVRS</sequence>